<dbReference type="RefSeq" id="XP_008075308.1">
    <property type="nucleotide sequence ID" value="XM_008077117.1"/>
</dbReference>
<reference evidence="3" key="1">
    <citation type="submission" date="2011-03" db="EMBL/GenBank/DDBJ databases">
        <title>The genome sequence of Vavraia culicis strain floridensis.</title>
        <authorList>
            <consortium name="The Broad Institute Genome Sequencing Platform"/>
            <person name="Cuomo C."/>
            <person name="Becnel J."/>
            <person name="Sanscrainte N."/>
            <person name="Young S.K."/>
            <person name="Zeng Q."/>
            <person name="Gargeya S."/>
            <person name="Fitzgerald M."/>
            <person name="Haas B."/>
            <person name="Abouelleil A."/>
            <person name="Alvarado L."/>
            <person name="Arachchi H.M."/>
            <person name="Berlin A."/>
            <person name="Chapman S.B."/>
            <person name="Gearin G."/>
            <person name="Goldberg J."/>
            <person name="Griggs A."/>
            <person name="Gujja S."/>
            <person name="Hansen M."/>
            <person name="Heiman D."/>
            <person name="Howarth C."/>
            <person name="Larimer J."/>
            <person name="Lui A."/>
            <person name="MacDonald P.J.P."/>
            <person name="McCowen C."/>
            <person name="Montmayeur A."/>
            <person name="Murphy C."/>
            <person name="Neiman D."/>
            <person name="Pearson M."/>
            <person name="Priest M."/>
            <person name="Roberts A."/>
            <person name="Saif S."/>
            <person name="Shea T."/>
            <person name="Sisk P."/>
            <person name="Stolte C."/>
            <person name="Sykes S."/>
            <person name="Wortman J."/>
            <person name="Nusbaum C."/>
            <person name="Birren B."/>
        </authorList>
    </citation>
    <scope>NUCLEOTIDE SEQUENCE [LARGE SCALE GENOMIC DNA]</scope>
    <source>
        <strain evidence="3">floridensis</strain>
    </source>
</reference>
<sequence length="108" mass="12597">MRRRINNFNERISLLELLHPHAISQLHTPMPYHNYTPPCHITITHPHAIPQLHTPMPHHNKAISLNSTRNSFKPHFVVLYMFCKLLAVKLFIASVARLNKDSFDDRSV</sequence>
<name>L2GS60_VAVCU</name>
<proteinExistence type="predicted"/>
<dbReference type="AlphaFoldDB" id="L2GS60"/>
<keyword evidence="1" id="KW-0812">Transmembrane</keyword>
<dbReference type="EMBL" id="GL877456">
    <property type="protein sequence ID" value="ELA46217.1"/>
    <property type="molecule type" value="Genomic_DNA"/>
</dbReference>
<dbReference type="InParanoid" id="L2GS60"/>
<gene>
    <name evidence="2" type="ORF">VCUG_02298</name>
</gene>
<organism evidence="2 3">
    <name type="scientific">Vavraia culicis (isolate floridensis)</name>
    <name type="common">Microsporidian parasite</name>
    <dbReference type="NCBI Taxonomy" id="948595"/>
    <lineage>
        <taxon>Eukaryota</taxon>
        <taxon>Fungi</taxon>
        <taxon>Fungi incertae sedis</taxon>
        <taxon>Microsporidia</taxon>
        <taxon>Pleistophoridae</taxon>
        <taxon>Vavraia</taxon>
    </lineage>
</organism>
<dbReference type="VEuPathDB" id="MicrosporidiaDB:VCUG_02298"/>
<dbReference type="GeneID" id="19880162"/>
<evidence type="ECO:0000256" key="1">
    <source>
        <dbReference type="SAM" id="Phobius"/>
    </source>
</evidence>
<dbReference type="Proteomes" id="UP000011081">
    <property type="component" value="Unassembled WGS sequence"/>
</dbReference>
<evidence type="ECO:0000313" key="2">
    <source>
        <dbReference type="EMBL" id="ELA46217.1"/>
    </source>
</evidence>
<keyword evidence="1" id="KW-1133">Transmembrane helix</keyword>
<feature type="transmembrane region" description="Helical" evidence="1">
    <location>
        <begin position="77"/>
        <end position="98"/>
    </location>
</feature>
<keyword evidence="3" id="KW-1185">Reference proteome</keyword>
<keyword evidence="1" id="KW-0472">Membrane</keyword>
<evidence type="ECO:0000313" key="3">
    <source>
        <dbReference type="Proteomes" id="UP000011081"/>
    </source>
</evidence>
<dbReference type="HOGENOM" id="CLU_2198989_0_0_1"/>
<protein>
    <submittedName>
        <fullName evidence="2">Uncharacterized protein</fullName>
    </submittedName>
</protein>
<accession>L2GS60</accession>